<dbReference type="InterPro" id="IPR006131">
    <property type="entry name" value="Asp_carbamoyltransf_Asp/Orn-bd"/>
</dbReference>
<dbReference type="InterPro" id="IPR006130">
    <property type="entry name" value="Asp/Orn_carbamoylTrfase"/>
</dbReference>
<dbReference type="InterPro" id="IPR006132">
    <property type="entry name" value="Asp/Orn_carbamoyltranf_P-bd"/>
</dbReference>
<feature type="domain" description="Aspartate/ornithine carbamoyltransferase carbamoyl-P binding" evidence="6">
    <location>
        <begin position="3"/>
        <end position="142"/>
    </location>
</feature>
<comment type="similarity">
    <text evidence="1">Belongs to the aspartate/ornithine carbamoyltransferase superfamily. OTCase family.</text>
</comment>
<organism evidence="7">
    <name type="scientific">marine sediment metagenome</name>
    <dbReference type="NCBI Taxonomy" id="412755"/>
    <lineage>
        <taxon>unclassified sequences</taxon>
        <taxon>metagenomes</taxon>
        <taxon>ecological metagenomes</taxon>
    </lineage>
</organism>
<dbReference type="AlphaFoldDB" id="X0ZWM0"/>
<dbReference type="GO" id="GO:0042450">
    <property type="term" value="P:L-arginine biosynthetic process via ornithine"/>
    <property type="evidence" value="ECO:0007669"/>
    <property type="project" value="TreeGrafter"/>
</dbReference>
<dbReference type="Pfam" id="PF02729">
    <property type="entry name" value="OTCace_N"/>
    <property type="match status" value="1"/>
</dbReference>
<dbReference type="GO" id="GO:0019240">
    <property type="term" value="P:citrulline biosynthetic process"/>
    <property type="evidence" value="ECO:0007669"/>
    <property type="project" value="TreeGrafter"/>
</dbReference>
<dbReference type="PANTHER" id="PTHR45753:SF3">
    <property type="entry name" value="ORNITHINE TRANSCARBAMYLASE, MITOCHONDRIAL"/>
    <property type="match status" value="1"/>
</dbReference>
<sequence>MKKDLLSIADLSKDEILHLFELSDYLRNLLKSRRLYHPLRGKTLGMLFHKPSTRTRLSFEVGMHQLGGYAIFLSSQDLQLGRGETIEDTGKIFSRYVDAIMMRTFDQEEVVKMAQSSSIPVINGLTDLLHPCQALSDYYTLWKRKIDLETIKFVYVGDGNNVCNSLLLGAAQLGIDIVVSNPEGYDPNPKIMEITKKIGNGKIVVQRDPLKAVQEADIVYTDVWTSMGKEPEKNARKRIFQPYQVNENLLRRTKKDALVMHCLPAHRGEEITSEVMDGSQSIVFQQAENRLHLQKAILVELLS</sequence>
<proteinExistence type="inferred from homology"/>
<reference evidence="7" key="1">
    <citation type="journal article" date="2014" name="Front. Microbiol.">
        <title>High frequency of phylogenetically diverse reductive dehalogenase-homologous genes in deep subseafloor sedimentary metagenomes.</title>
        <authorList>
            <person name="Kawai M."/>
            <person name="Futagami T."/>
            <person name="Toyoda A."/>
            <person name="Takaki Y."/>
            <person name="Nishi S."/>
            <person name="Hori S."/>
            <person name="Arai W."/>
            <person name="Tsubouchi T."/>
            <person name="Morono Y."/>
            <person name="Uchiyama I."/>
            <person name="Ito T."/>
            <person name="Fujiyama A."/>
            <person name="Inagaki F."/>
            <person name="Takami H."/>
        </authorList>
    </citation>
    <scope>NUCLEOTIDE SEQUENCE</scope>
    <source>
        <strain evidence="7">Expedition CK06-06</strain>
    </source>
</reference>
<comment type="caution">
    <text evidence="7">The sequence shown here is derived from an EMBL/GenBank/DDBJ whole genome shotgun (WGS) entry which is preliminary data.</text>
</comment>
<dbReference type="GO" id="GO:0016597">
    <property type="term" value="F:amino acid binding"/>
    <property type="evidence" value="ECO:0007669"/>
    <property type="project" value="InterPro"/>
</dbReference>
<dbReference type="InterPro" id="IPR024904">
    <property type="entry name" value="OTCase_ArgI"/>
</dbReference>
<dbReference type="InterPro" id="IPR002292">
    <property type="entry name" value="Orn/put_carbamltrans"/>
</dbReference>
<dbReference type="HAMAP" id="MF_01109">
    <property type="entry name" value="OTCase"/>
    <property type="match status" value="1"/>
</dbReference>
<dbReference type="SUPFAM" id="SSF53671">
    <property type="entry name" value="Aspartate/ornithine carbamoyltransferase"/>
    <property type="match status" value="1"/>
</dbReference>
<dbReference type="GO" id="GO:0004585">
    <property type="term" value="F:ornithine carbamoyltransferase activity"/>
    <property type="evidence" value="ECO:0007669"/>
    <property type="project" value="UniProtKB-EC"/>
</dbReference>
<dbReference type="EMBL" id="BART01001103">
    <property type="protein sequence ID" value="GAG62307.1"/>
    <property type="molecule type" value="Genomic_DNA"/>
</dbReference>
<dbReference type="FunFam" id="3.40.50.1370:FF:000008">
    <property type="entry name" value="Ornithine carbamoyltransferase"/>
    <property type="match status" value="1"/>
</dbReference>
<evidence type="ECO:0000256" key="1">
    <source>
        <dbReference type="ARBA" id="ARBA00007805"/>
    </source>
</evidence>
<dbReference type="PANTHER" id="PTHR45753">
    <property type="entry name" value="ORNITHINE CARBAMOYLTRANSFERASE, MITOCHONDRIAL"/>
    <property type="match status" value="1"/>
</dbReference>
<dbReference type="InterPro" id="IPR036901">
    <property type="entry name" value="Asp/Orn_carbamoylTrfase_sf"/>
</dbReference>
<dbReference type="NCBIfam" id="TIGR00658">
    <property type="entry name" value="orni_carb_tr"/>
    <property type="match status" value="1"/>
</dbReference>
<dbReference type="NCBIfam" id="NF001986">
    <property type="entry name" value="PRK00779.1"/>
    <property type="match status" value="1"/>
</dbReference>
<dbReference type="Pfam" id="PF00185">
    <property type="entry name" value="OTCace"/>
    <property type="match status" value="1"/>
</dbReference>
<dbReference type="PRINTS" id="PR00102">
    <property type="entry name" value="OTCASE"/>
</dbReference>
<dbReference type="PROSITE" id="PS00097">
    <property type="entry name" value="CARBAMOYLTRANSFERASE"/>
    <property type="match status" value="1"/>
</dbReference>
<feature type="domain" description="Aspartate/ornithine carbamoyltransferase Asp/Orn-binding" evidence="5">
    <location>
        <begin position="151"/>
        <end position="299"/>
    </location>
</feature>
<dbReference type="Gene3D" id="3.40.50.1370">
    <property type="entry name" value="Aspartate/ornithine carbamoyltransferase"/>
    <property type="match status" value="2"/>
</dbReference>
<keyword evidence="3" id="KW-0808">Transferase</keyword>
<protein>
    <recommendedName>
        <fullName evidence="2">ornithine carbamoyltransferase</fullName>
        <ecNumber evidence="2">2.1.3.3</ecNumber>
    </recommendedName>
</protein>
<gene>
    <name evidence="7" type="ORF">S01H4_04195</name>
</gene>
<evidence type="ECO:0000313" key="7">
    <source>
        <dbReference type="EMBL" id="GAG62307.1"/>
    </source>
</evidence>
<evidence type="ECO:0000256" key="3">
    <source>
        <dbReference type="ARBA" id="ARBA00022679"/>
    </source>
</evidence>
<evidence type="ECO:0000256" key="2">
    <source>
        <dbReference type="ARBA" id="ARBA00013007"/>
    </source>
</evidence>
<dbReference type="PRINTS" id="PR00100">
    <property type="entry name" value="AOTCASE"/>
</dbReference>
<comment type="catalytic activity">
    <reaction evidence="4">
        <text>carbamoyl phosphate + L-ornithine = L-citrulline + phosphate + H(+)</text>
        <dbReference type="Rhea" id="RHEA:19513"/>
        <dbReference type="ChEBI" id="CHEBI:15378"/>
        <dbReference type="ChEBI" id="CHEBI:43474"/>
        <dbReference type="ChEBI" id="CHEBI:46911"/>
        <dbReference type="ChEBI" id="CHEBI:57743"/>
        <dbReference type="ChEBI" id="CHEBI:58228"/>
        <dbReference type="EC" id="2.1.3.3"/>
    </reaction>
</comment>
<evidence type="ECO:0000259" key="6">
    <source>
        <dbReference type="Pfam" id="PF02729"/>
    </source>
</evidence>
<accession>X0ZWM0</accession>
<dbReference type="EC" id="2.1.3.3" evidence="2"/>
<evidence type="ECO:0000256" key="4">
    <source>
        <dbReference type="ARBA" id="ARBA00048772"/>
    </source>
</evidence>
<evidence type="ECO:0000259" key="5">
    <source>
        <dbReference type="Pfam" id="PF00185"/>
    </source>
</evidence>
<name>X0ZWM0_9ZZZZ</name>